<dbReference type="Gene3D" id="3.30.530.20">
    <property type="match status" value="1"/>
</dbReference>
<protein>
    <submittedName>
        <fullName evidence="1">DUF1857-domain-containing protein</fullName>
    </submittedName>
</protein>
<dbReference type="Pfam" id="PF08982">
    <property type="entry name" value="AtaL"/>
    <property type="match status" value="1"/>
</dbReference>
<sequence>MSKLNFAVSRLVNPQGASPVLTEAQVWHGLQLKVRSPGEFVPVITSCEILSDEGDKVSRLVGFRDGVTAREEVEEYQGAIAYFDSQTMGTRITNVLSYNEDNEMVLTFSFAGGVPGYNVSSASESSSRPSVKEMNETVGPAVEGTIRRIRELVRDGRIV</sequence>
<organism evidence="1 2">
    <name type="scientific">Pholiota conissans</name>
    <dbReference type="NCBI Taxonomy" id="109636"/>
    <lineage>
        <taxon>Eukaryota</taxon>
        <taxon>Fungi</taxon>
        <taxon>Dikarya</taxon>
        <taxon>Basidiomycota</taxon>
        <taxon>Agaricomycotina</taxon>
        <taxon>Agaricomycetes</taxon>
        <taxon>Agaricomycetidae</taxon>
        <taxon>Agaricales</taxon>
        <taxon>Agaricineae</taxon>
        <taxon>Strophariaceae</taxon>
        <taxon>Pholiota</taxon>
    </lineage>
</organism>
<dbReference type="InterPro" id="IPR015075">
    <property type="entry name" value="AtaL"/>
</dbReference>
<dbReference type="Proteomes" id="UP000807469">
    <property type="component" value="Unassembled WGS sequence"/>
</dbReference>
<dbReference type="SUPFAM" id="SSF55961">
    <property type="entry name" value="Bet v1-like"/>
    <property type="match status" value="1"/>
</dbReference>
<evidence type="ECO:0000313" key="2">
    <source>
        <dbReference type="Proteomes" id="UP000807469"/>
    </source>
</evidence>
<evidence type="ECO:0000313" key="1">
    <source>
        <dbReference type="EMBL" id="KAF9479308.1"/>
    </source>
</evidence>
<reference evidence="1" key="1">
    <citation type="submission" date="2020-11" db="EMBL/GenBank/DDBJ databases">
        <authorList>
            <consortium name="DOE Joint Genome Institute"/>
            <person name="Ahrendt S."/>
            <person name="Riley R."/>
            <person name="Andreopoulos W."/>
            <person name="Labutti K."/>
            <person name="Pangilinan J."/>
            <person name="Ruiz-Duenas F.J."/>
            <person name="Barrasa J.M."/>
            <person name="Sanchez-Garcia M."/>
            <person name="Camarero S."/>
            <person name="Miyauchi S."/>
            <person name="Serrano A."/>
            <person name="Linde D."/>
            <person name="Babiker R."/>
            <person name="Drula E."/>
            <person name="Ayuso-Fernandez I."/>
            <person name="Pacheco R."/>
            <person name="Padilla G."/>
            <person name="Ferreira P."/>
            <person name="Barriuso J."/>
            <person name="Kellner H."/>
            <person name="Castanera R."/>
            <person name="Alfaro M."/>
            <person name="Ramirez L."/>
            <person name="Pisabarro A.G."/>
            <person name="Kuo A."/>
            <person name="Tritt A."/>
            <person name="Lipzen A."/>
            <person name="He G."/>
            <person name="Yan M."/>
            <person name="Ng V."/>
            <person name="Cullen D."/>
            <person name="Martin F."/>
            <person name="Rosso M.-N."/>
            <person name="Henrissat B."/>
            <person name="Hibbett D."/>
            <person name="Martinez A.T."/>
            <person name="Grigoriev I.V."/>
        </authorList>
    </citation>
    <scope>NUCLEOTIDE SEQUENCE</scope>
    <source>
        <strain evidence="1">CIRM-BRFM 674</strain>
    </source>
</reference>
<dbReference type="InterPro" id="IPR023393">
    <property type="entry name" value="START-like_dom_sf"/>
</dbReference>
<dbReference type="OrthoDB" id="2320332at2759"/>
<comment type="caution">
    <text evidence="1">The sequence shown here is derived from an EMBL/GenBank/DDBJ whole genome shotgun (WGS) entry which is preliminary data.</text>
</comment>
<keyword evidence="2" id="KW-1185">Reference proteome</keyword>
<accession>A0A9P5Z244</accession>
<dbReference type="EMBL" id="MU155215">
    <property type="protein sequence ID" value="KAF9479308.1"/>
    <property type="molecule type" value="Genomic_DNA"/>
</dbReference>
<gene>
    <name evidence="1" type="ORF">BDN70DRAFT_878884</name>
</gene>
<name>A0A9P5Z244_9AGAR</name>
<proteinExistence type="predicted"/>
<dbReference type="AlphaFoldDB" id="A0A9P5Z244"/>